<dbReference type="NCBIfam" id="TIGR04176">
    <property type="entry name" value="MarR_EPS"/>
    <property type="match status" value="1"/>
</dbReference>
<dbReference type="AlphaFoldDB" id="A0A7Z7HPJ8"/>
<organism evidence="1 2">
    <name type="scientific">Sterolibacterium denitrificans</name>
    <dbReference type="NCBI Taxonomy" id="157592"/>
    <lineage>
        <taxon>Bacteria</taxon>
        <taxon>Pseudomonadati</taxon>
        <taxon>Pseudomonadota</taxon>
        <taxon>Betaproteobacteria</taxon>
        <taxon>Nitrosomonadales</taxon>
        <taxon>Sterolibacteriaceae</taxon>
        <taxon>Sterolibacterium</taxon>
    </lineage>
</organism>
<dbReference type="SUPFAM" id="SSF46785">
    <property type="entry name" value="Winged helix' DNA-binding domain"/>
    <property type="match status" value="1"/>
</dbReference>
<protein>
    <recommendedName>
        <fullName evidence="3">MarR family EPS-associated transcriptional regulator</fullName>
    </recommendedName>
</protein>
<evidence type="ECO:0000313" key="2">
    <source>
        <dbReference type="Proteomes" id="UP000242886"/>
    </source>
</evidence>
<dbReference type="InterPro" id="IPR036388">
    <property type="entry name" value="WH-like_DNA-bd_sf"/>
</dbReference>
<dbReference type="Pfam" id="PF13412">
    <property type="entry name" value="HTH_24"/>
    <property type="match status" value="1"/>
</dbReference>
<proteinExistence type="predicted"/>
<evidence type="ECO:0008006" key="3">
    <source>
        <dbReference type="Google" id="ProtNLM"/>
    </source>
</evidence>
<dbReference type="InterPro" id="IPR036390">
    <property type="entry name" value="WH_DNA-bd_sf"/>
</dbReference>
<name>A0A7Z7HPJ8_9PROT</name>
<dbReference type="EMBL" id="LT837803">
    <property type="protein sequence ID" value="SMB22914.1"/>
    <property type="molecule type" value="Genomic_DNA"/>
</dbReference>
<dbReference type="RefSeq" id="WP_197706833.1">
    <property type="nucleotide sequence ID" value="NZ_LT837803.1"/>
</dbReference>
<keyword evidence="2" id="KW-1185">Reference proteome</keyword>
<evidence type="ECO:0000313" key="1">
    <source>
        <dbReference type="EMBL" id="SMB22914.1"/>
    </source>
</evidence>
<accession>A0A7Z7HPJ8</accession>
<dbReference type="InterPro" id="IPR026433">
    <property type="entry name" value="MarR_EPS"/>
</dbReference>
<dbReference type="Proteomes" id="UP000242886">
    <property type="component" value="Chromosome SDENCHOL"/>
</dbReference>
<dbReference type="Gene3D" id="1.10.10.10">
    <property type="entry name" value="Winged helix-like DNA-binding domain superfamily/Winged helix DNA-binding domain"/>
    <property type="match status" value="1"/>
</dbReference>
<sequence>MTPKEQTHFKILRAIELNPQITQREIARMLGVSNGKVHYLMNALIEKGLLKIESFSNNNGKVGKVAYLLTPEGIRNRMALTKAYLARKEAEYEALWVEIKALRQDADQVTETHAAAPAPGAQ</sequence>
<gene>
    <name evidence="1" type="ORF">SDENCHOL_10719</name>
</gene>
<reference evidence="1" key="1">
    <citation type="submission" date="2017-03" db="EMBL/GenBank/DDBJ databases">
        <authorList>
            <consortium name="AG Boll"/>
        </authorList>
    </citation>
    <scope>NUCLEOTIDE SEQUENCE [LARGE SCALE GENOMIC DNA]</scope>
    <source>
        <strain evidence="1">Chol</strain>
    </source>
</reference>